<name>A0ABD6E4W3_9BILA</name>
<keyword evidence="2" id="KW-1185">Reference proteome</keyword>
<gene>
    <name evidence="1" type="ORF">AB6A40_001314</name>
</gene>
<sequence length="188" mass="21306">MSSTTSKYFDKFSGLLKDVQKEAEEAKNLDQLCDELCKILINEKCSYDESLCSQSFAIAVWSVVVEAARRCVAPSILRDILPSGKLSGAVIVSYEKCYDILRAQLKTVGWEYPQIVGMDWKLSQIPRHDGKEHSETITEICFDTVQCGSVNIDSFSFYCTPDDLQDILGKLKETQNAVMNLRKFERRP</sequence>
<accession>A0ABD6E4W3</accession>
<evidence type="ECO:0008006" key="3">
    <source>
        <dbReference type="Google" id="ProtNLM"/>
    </source>
</evidence>
<evidence type="ECO:0000313" key="2">
    <source>
        <dbReference type="Proteomes" id="UP001608902"/>
    </source>
</evidence>
<reference evidence="1 2" key="1">
    <citation type="submission" date="2024-08" db="EMBL/GenBank/DDBJ databases">
        <title>Gnathostoma spinigerum genome.</title>
        <authorList>
            <person name="Gonzalez-Bertolin B."/>
            <person name="Monzon S."/>
            <person name="Zaballos A."/>
            <person name="Jimenez P."/>
            <person name="Dekumyoy P."/>
            <person name="Varona S."/>
            <person name="Cuesta I."/>
            <person name="Sumanam S."/>
            <person name="Adisakwattana P."/>
            <person name="Gasser R.B."/>
            <person name="Hernandez-Gonzalez A."/>
            <person name="Young N.D."/>
            <person name="Perteguer M.J."/>
        </authorList>
    </citation>
    <scope>NUCLEOTIDE SEQUENCE [LARGE SCALE GENOMIC DNA]</scope>
    <source>
        <strain evidence="1">AL3</strain>
        <tissue evidence="1">Liver</tissue>
    </source>
</reference>
<dbReference type="AlphaFoldDB" id="A0ABD6E4W3"/>
<proteinExistence type="predicted"/>
<comment type="caution">
    <text evidence="1">The sequence shown here is derived from an EMBL/GenBank/DDBJ whole genome shotgun (WGS) entry which is preliminary data.</text>
</comment>
<protein>
    <recommendedName>
        <fullName evidence="3">COMM domain-containing protein 3</fullName>
    </recommendedName>
</protein>
<organism evidence="1 2">
    <name type="scientific">Gnathostoma spinigerum</name>
    <dbReference type="NCBI Taxonomy" id="75299"/>
    <lineage>
        <taxon>Eukaryota</taxon>
        <taxon>Metazoa</taxon>
        <taxon>Ecdysozoa</taxon>
        <taxon>Nematoda</taxon>
        <taxon>Chromadorea</taxon>
        <taxon>Rhabditida</taxon>
        <taxon>Spirurina</taxon>
        <taxon>Gnathostomatomorpha</taxon>
        <taxon>Gnathostomatoidea</taxon>
        <taxon>Gnathostomatidae</taxon>
        <taxon>Gnathostoma</taxon>
    </lineage>
</organism>
<dbReference type="Proteomes" id="UP001608902">
    <property type="component" value="Unassembled WGS sequence"/>
</dbReference>
<evidence type="ECO:0000313" key="1">
    <source>
        <dbReference type="EMBL" id="MFH4974605.1"/>
    </source>
</evidence>
<dbReference type="EMBL" id="JBGFUD010000474">
    <property type="protein sequence ID" value="MFH4974605.1"/>
    <property type="molecule type" value="Genomic_DNA"/>
</dbReference>